<feature type="domain" description="DUF6293" evidence="3">
    <location>
        <begin position="176"/>
        <end position="281"/>
    </location>
</feature>
<feature type="region of interest" description="Disordered" evidence="1">
    <location>
        <begin position="155"/>
        <end position="179"/>
    </location>
</feature>
<proteinExistence type="predicted"/>
<dbReference type="EMBL" id="FOYS01000005">
    <property type="protein sequence ID" value="SFR65583.1"/>
    <property type="molecule type" value="Genomic_DNA"/>
</dbReference>
<evidence type="ECO:0000256" key="1">
    <source>
        <dbReference type="SAM" id="MobiDB-lite"/>
    </source>
</evidence>
<dbReference type="Pfam" id="PF19810">
    <property type="entry name" value="HFX_2341_N"/>
    <property type="match status" value="1"/>
</dbReference>
<name>A0A1I6IFY0_9EURY</name>
<evidence type="ECO:0000313" key="5">
    <source>
        <dbReference type="Proteomes" id="UP000243250"/>
    </source>
</evidence>
<evidence type="ECO:0000259" key="3">
    <source>
        <dbReference type="Pfam" id="PF22665"/>
    </source>
</evidence>
<reference evidence="5" key="1">
    <citation type="submission" date="2016-10" db="EMBL/GenBank/DDBJ databases">
        <authorList>
            <person name="Varghese N."/>
            <person name="Submissions S."/>
        </authorList>
    </citation>
    <scope>NUCLEOTIDE SEQUENCE [LARGE SCALE GENOMIC DNA]</scope>
    <source>
        <strain evidence="5">CGMCC 1.8711</strain>
    </source>
</reference>
<dbReference type="InterPro" id="IPR046260">
    <property type="entry name" value="HFX_2341-like_N"/>
</dbReference>
<organism evidence="4 5">
    <name type="scientific">Halogeometricum limi</name>
    <dbReference type="NCBI Taxonomy" id="555875"/>
    <lineage>
        <taxon>Archaea</taxon>
        <taxon>Methanobacteriati</taxon>
        <taxon>Methanobacteriota</taxon>
        <taxon>Stenosarchaea group</taxon>
        <taxon>Halobacteria</taxon>
        <taxon>Halobacteriales</taxon>
        <taxon>Haloferacaceae</taxon>
        <taxon>Halogeometricum</taxon>
    </lineage>
</organism>
<gene>
    <name evidence="4" type="ORF">SAMN04488124_3209</name>
</gene>
<dbReference type="AlphaFoldDB" id="A0A1I6IFY0"/>
<dbReference type="Pfam" id="PF22665">
    <property type="entry name" value="WHD_DUF6293"/>
    <property type="match status" value="1"/>
</dbReference>
<feature type="domain" description="HFX-2341-like N-terminal" evidence="2">
    <location>
        <begin position="12"/>
        <end position="156"/>
    </location>
</feature>
<sequence>MDNLAPSLDRERVHVVPLGYEFDRIVEPLRRKADLVYLLVDDSTRRPAETGRVDFDAACDSHETDAASWHETTAYQREVRDVIHGFAEVRGVPVRLTDFYDVMGVVTTIAEHHGVGGADGDSLFVNVATGPHVAAVAAAVGCMAVGARPYSVEPENRAHDVKSSPASTGVAETTDIPLHPIDGPTRDQIAVLDYLREIAEQNYTVNKRNIIREFGGDGAAGDAELDCLLGTEEKAWSARYNRLDADVLNDLESTGYVRIEKRGRSDKVSITDSGRNILAAFGHLLGE</sequence>
<protein>
    <submittedName>
        <fullName evidence="4">Uncharacterized protein</fullName>
    </submittedName>
</protein>
<evidence type="ECO:0000259" key="2">
    <source>
        <dbReference type="Pfam" id="PF19810"/>
    </source>
</evidence>
<accession>A0A1I6IFY0</accession>
<dbReference type="InterPro" id="IPR054162">
    <property type="entry name" value="DUF6293_C"/>
</dbReference>
<keyword evidence="5" id="KW-1185">Reference proteome</keyword>
<dbReference type="Proteomes" id="UP000243250">
    <property type="component" value="Unassembled WGS sequence"/>
</dbReference>
<dbReference type="OrthoDB" id="142096at2157"/>
<dbReference type="RefSeq" id="WP_089882764.1">
    <property type="nucleotide sequence ID" value="NZ_FOYS01000005.1"/>
</dbReference>
<evidence type="ECO:0000313" key="4">
    <source>
        <dbReference type="EMBL" id="SFR65583.1"/>
    </source>
</evidence>